<dbReference type="AlphaFoldDB" id="A0A1B4V6S6"/>
<name>A0A1B4V6S6_9GAMM</name>
<evidence type="ECO:0000313" key="3">
    <source>
        <dbReference type="Proteomes" id="UP000218899"/>
    </source>
</evidence>
<dbReference type="SUPFAM" id="SSF53850">
    <property type="entry name" value="Periplasmic binding protein-like II"/>
    <property type="match status" value="1"/>
</dbReference>
<accession>A0A1B4V6S6</accession>
<evidence type="ECO:0000256" key="1">
    <source>
        <dbReference type="SAM" id="SignalP"/>
    </source>
</evidence>
<keyword evidence="3" id="KW-1185">Reference proteome</keyword>
<feature type="signal peptide" evidence="1">
    <location>
        <begin position="1"/>
        <end position="25"/>
    </location>
</feature>
<proteinExistence type="predicted"/>
<protein>
    <submittedName>
        <fullName evidence="2">Phosphate ABC transporter substrate-binding protein</fullName>
    </submittedName>
</protein>
<dbReference type="EMBL" id="AP014936">
    <property type="protein sequence ID" value="BAU49220.1"/>
    <property type="molecule type" value="Genomic_DNA"/>
</dbReference>
<reference evidence="2 3" key="1">
    <citation type="submission" date="2015-08" db="EMBL/GenBank/DDBJ databases">
        <title>Complete genome sequence of Sulfurifustis variabilis.</title>
        <authorList>
            <person name="Miura A."/>
            <person name="Kojima H."/>
            <person name="Fukui M."/>
        </authorList>
    </citation>
    <scope>NUCLEOTIDE SEQUENCE [LARGE SCALE GENOMIC DNA]</scope>
    <source>
        <strain evidence="3">skN76</strain>
    </source>
</reference>
<feature type="chain" id="PRO_5008571222" evidence="1">
    <location>
        <begin position="26"/>
        <end position="283"/>
    </location>
</feature>
<organism evidence="2 3">
    <name type="scientific">Sulfurifustis variabilis</name>
    <dbReference type="NCBI Taxonomy" id="1675686"/>
    <lineage>
        <taxon>Bacteria</taxon>
        <taxon>Pseudomonadati</taxon>
        <taxon>Pseudomonadota</taxon>
        <taxon>Gammaproteobacteria</taxon>
        <taxon>Acidiferrobacterales</taxon>
        <taxon>Acidiferrobacteraceae</taxon>
        <taxon>Sulfurifustis</taxon>
    </lineage>
</organism>
<dbReference type="Proteomes" id="UP000218899">
    <property type="component" value="Chromosome"/>
</dbReference>
<dbReference type="KEGG" id="sva:SVA_2672"/>
<keyword evidence="1" id="KW-0732">Signal</keyword>
<sequence length="283" mass="30971">MFALTRFQSLCIAALALALAVPARAADYVFSAPPLADPIDDRAVYGPVAEYLSAVIGKKIVYRRSDNSLAYPEQMRKGTYDLAFDDPHFVSWRMVKLQHTPLAKLPGELVFAVVSRNDNNEVSDVRDLIGRPVCALVPPNIATLTLMAQFENPAREPLIVEKQSYTATYEGVISKSCVGAAVPVGIAQKLANEGVMRIIYESDGVPNQGFSAGPRFSAEDRTKMADALVAPEARTKLARFFDTWSKDKNLQRASHAEYQGVARLLKNTYGFDLSATAADPTVR</sequence>
<dbReference type="Pfam" id="PF12974">
    <property type="entry name" value="Phosphonate-bd"/>
    <property type="match status" value="1"/>
</dbReference>
<gene>
    <name evidence="2" type="ORF">SVA_2672</name>
</gene>
<dbReference type="OrthoDB" id="5780116at2"/>
<evidence type="ECO:0000313" key="2">
    <source>
        <dbReference type="EMBL" id="BAU49220.1"/>
    </source>
</evidence>
<dbReference type="RefSeq" id="WP_096461659.1">
    <property type="nucleotide sequence ID" value="NZ_AP014936.1"/>
</dbReference>